<evidence type="ECO:0000313" key="12">
    <source>
        <dbReference type="Proteomes" id="UP001597380"/>
    </source>
</evidence>
<comment type="catalytic activity">
    <reaction evidence="10">
        <text>an acyl phosphate + sn-glycerol 3-phosphate = a 1-acyl-sn-glycero-3-phosphate + phosphate</text>
        <dbReference type="Rhea" id="RHEA:34075"/>
        <dbReference type="ChEBI" id="CHEBI:43474"/>
        <dbReference type="ChEBI" id="CHEBI:57597"/>
        <dbReference type="ChEBI" id="CHEBI:57970"/>
        <dbReference type="ChEBI" id="CHEBI:59918"/>
        <dbReference type="EC" id="2.3.1.275"/>
    </reaction>
</comment>
<evidence type="ECO:0000256" key="8">
    <source>
        <dbReference type="ARBA" id="ARBA00023209"/>
    </source>
</evidence>
<dbReference type="RefSeq" id="WP_345339786.1">
    <property type="nucleotide sequence ID" value="NZ_BAABLI010000011.1"/>
</dbReference>
<comment type="pathway">
    <text evidence="10">Lipid metabolism; phospholipid metabolism.</text>
</comment>
<evidence type="ECO:0000256" key="9">
    <source>
        <dbReference type="ARBA" id="ARBA00023264"/>
    </source>
</evidence>
<evidence type="ECO:0000256" key="1">
    <source>
        <dbReference type="ARBA" id="ARBA00022475"/>
    </source>
</evidence>
<dbReference type="EC" id="2.3.1.275" evidence="10"/>
<evidence type="ECO:0000256" key="4">
    <source>
        <dbReference type="ARBA" id="ARBA00022692"/>
    </source>
</evidence>
<evidence type="ECO:0000256" key="7">
    <source>
        <dbReference type="ARBA" id="ARBA00023136"/>
    </source>
</evidence>
<keyword evidence="6 10" id="KW-0443">Lipid metabolism</keyword>
<dbReference type="Pfam" id="PF02660">
    <property type="entry name" value="G3P_acyltransf"/>
    <property type="match status" value="1"/>
</dbReference>
<feature type="transmembrane region" description="Helical" evidence="10">
    <location>
        <begin position="109"/>
        <end position="134"/>
    </location>
</feature>
<dbReference type="Proteomes" id="UP001597380">
    <property type="component" value="Unassembled WGS sequence"/>
</dbReference>
<dbReference type="PANTHER" id="PTHR30309:SF0">
    <property type="entry name" value="GLYCEROL-3-PHOSPHATE ACYLTRANSFERASE-RELATED"/>
    <property type="match status" value="1"/>
</dbReference>
<comment type="caution">
    <text evidence="11">The sequence shown here is derived from an EMBL/GenBank/DDBJ whole genome shotgun (WGS) entry which is preliminary data.</text>
</comment>
<keyword evidence="8 10" id="KW-0594">Phospholipid biosynthesis</keyword>
<keyword evidence="3 10" id="KW-0808">Transferase</keyword>
<reference evidence="12" key="1">
    <citation type="journal article" date="2019" name="Int. J. Syst. Evol. Microbiol.">
        <title>The Global Catalogue of Microorganisms (GCM) 10K type strain sequencing project: providing services to taxonomists for standard genome sequencing and annotation.</title>
        <authorList>
            <consortium name="The Broad Institute Genomics Platform"/>
            <consortium name="The Broad Institute Genome Sequencing Center for Infectious Disease"/>
            <person name="Wu L."/>
            <person name="Ma J."/>
        </authorList>
    </citation>
    <scope>NUCLEOTIDE SEQUENCE [LARGE SCALE GENOMIC DNA]</scope>
    <source>
        <strain evidence="12">CGMCC 1.10992</strain>
    </source>
</reference>
<dbReference type="PANTHER" id="PTHR30309">
    <property type="entry name" value="INNER MEMBRANE PROTEIN YGIH"/>
    <property type="match status" value="1"/>
</dbReference>
<proteinExistence type="inferred from homology"/>
<evidence type="ECO:0000256" key="3">
    <source>
        <dbReference type="ARBA" id="ARBA00022679"/>
    </source>
</evidence>
<keyword evidence="12" id="KW-1185">Reference proteome</keyword>
<keyword evidence="7 10" id="KW-0472">Membrane</keyword>
<comment type="subunit">
    <text evidence="10">Probably interacts with PlsX.</text>
</comment>
<evidence type="ECO:0000256" key="6">
    <source>
        <dbReference type="ARBA" id="ARBA00023098"/>
    </source>
</evidence>
<keyword evidence="11" id="KW-0012">Acyltransferase</keyword>
<feature type="transmembrane region" description="Helical" evidence="10">
    <location>
        <begin position="75"/>
        <end position="97"/>
    </location>
</feature>
<keyword evidence="2 10" id="KW-0444">Lipid biosynthesis</keyword>
<evidence type="ECO:0000313" key="11">
    <source>
        <dbReference type="EMBL" id="MFD2096912.1"/>
    </source>
</evidence>
<sequence length="207" mass="22241">MTELLCIVMVIVAYLLGSVSSAVVICKLFGLPDPRTKGSKNPGTTNVYRLGGAVPAALTLLGDMLKGTIPVWGSYFLHLPAVWLGVIAIAACIGHMYPCFFNYIGGKGVATAFGALLPIGLDLGALLVVSWALVLRLSGYSSLASIVTISLSPLFVYWIKPLYTLPVAMLALLMLWRHHENISRLLTGNEKKIWEKNSNPDAKPNGS</sequence>
<dbReference type="NCBIfam" id="TIGR00023">
    <property type="entry name" value="glycerol-3-phosphate 1-O-acyltransferase PlsY"/>
    <property type="match status" value="1"/>
</dbReference>
<evidence type="ECO:0000256" key="5">
    <source>
        <dbReference type="ARBA" id="ARBA00022989"/>
    </source>
</evidence>
<keyword evidence="5 10" id="KW-1133">Transmembrane helix</keyword>
<keyword evidence="1 10" id="KW-1003">Cell membrane</keyword>
<organism evidence="11 12">
    <name type="scientific">Corallincola platygyrae</name>
    <dbReference type="NCBI Taxonomy" id="1193278"/>
    <lineage>
        <taxon>Bacteria</taxon>
        <taxon>Pseudomonadati</taxon>
        <taxon>Pseudomonadota</taxon>
        <taxon>Gammaproteobacteria</taxon>
        <taxon>Alteromonadales</taxon>
        <taxon>Psychromonadaceae</taxon>
        <taxon>Corallincola</taxon>
    </lineage>
</organism>
<comment type="caution">
    <text evidence="10">Lacks conserved residue(s) required for the propagation of feature annotation.</text>
</comment>
<gene>
    <name evidence="10 11" type="primary">plsY</name>
    <name evidence="11" type="ORF">ACFSJ3_13025</name>
</gene>
<comment type="subcellular location">
    <subcellularLocation>
        <location evidence="10">Cell membrane</location>
        <topology evidence="10">Multi-pass membrane protein</topology>
    </subcellularLocation>
</comment>
<comment type="similarity">
    <text evidence="10">Belongs to the PlsY family.</text>
</comment>
<dbReference type="SMART" id="SM01207">
    <property type="entry name" value="G3P_acyltransf"/>
    <property type="match status" value="1"/>
</dbReference>
<dbReference type="EMBL" id="JBHUHT010000014">
    <property type="protein sequence ID" value="MFD2096912.1"/>
    <property type="molecule type" value="Genomic_DNA"/>
</dbReference>
<dbReference type="InterPro" id="IPR003811">
    <property type="entry name" value="G3P_acylTferase_PlsY"/>
</dbReference>
<accession>A0ABW4XNP6</accession>
<comment type="function">
    <text evidence="10">Catalyzes the transfer of an acyl group from acyl-phosphate (acyl-PO(4)) to glycerol-3-phosphate (G3P) to form lysophosphatidic acid (LPA). This enzyme utilizes acyl-phosphate as fatty acyl donor, but not acyl-CoA or acyl-ACP.</text>
</comment>
<protein>
    <recommendedName>
        <fullName evidence="10">Glycerol-3-phosphate acyltransferase</fullName>
    </recommendedName>
    <alternativeName>
        <fullName evidence="10">Acyl-PO4 G3P acyltransferase</fullName>
    </alternativeName>
    <alternativeName>
        <fullName evidence="10">Acyl-phosphate--glycerol-3-phosphate acyltransferase</fullName>
    </alternativeName>
    <alternativeName>
        <fullName evidence="10">G3P acyltransferase</fullName>
        <shortName evidence="10">GPAT</shortName>
        <ecNumber evidence="10">2.3.1.275</ecNumber>
    </alternativeName>
    <alternativeName>
        <fullName evidence="10">Lysophosphatidic acid synthase</fullName>
        <shortName evidence="10">LPA synthase</shortName>
    </alternativeName>
</protein>
<dbReference type="HAMAP" id="MF_01043">
    <property type="entry name" value="PlsY"/>
    <property type="match status" value="1"/>
</dbReference>
<evidence type="ECO:0000256" key="2">
    <source>
        <dbReference type="ARBA" id="ARBA00022516"/>
    </source>
</evidence>
<keyword evidence="9 10" id="KW-1208">Phospholipid metabolism</keyword>
<name>A0ABW4XNP6_9GAMM</name>
<evidence type="ECO:0000256" key="10">
    <source>
        <dbReference type="HAMAP-Rule" id="MF_01043"/>
    </source>
</evidence>
<dbReference type="GO" id="GO:0004366">
    <property type="term" value="F:glycerol-3-phosphate O-acyltransferase activity"/>
    <property type="evidence" value="ECO:0007669"/>
    <property type="project" value="UniProtKB-EC"/>
</dbReference>
<feature type="transmembrane region" description="Helical" evidence="10">
    <location>
        <begin position="154"/>
        <end position="176"/>
    </location>
</feature>
<keyword evidence="4 10" id="KW-0812">Transmembrane</keyword>